<feature type="compositionally biased region" description="Basic and acidic residues" evidence="1">
    <location>
        <begin position="541"/>
        <end position="552"/>
    </location>
</feature>
<evidence type="ECO:0000313" key="2">
    <source>
        <dbReference type="EMBL" id="KAF6216868.1"/>
    </source>
</evidence>
<gene>
    <name evidence="2" type="ORF">GE061_001218</name>
</gene>
<proteinExistence type="predicted"/>
<sequence length="640" mass="73635">MLITRVDCSKESRGIPHSNYSGIDCIGCLENMSGEPPNGFELHCSDNGVDGVTARQLADQIRDWLGVEGISDMRAYVRFRALDYFKNQLLPGDVKRTSKPVISEEEMAINSLVIDFAHQHKYYFTLCLLISEMQAFSEFDERMKPVLTQISTMTTDDMENVSPLLGKELLYWIFGVLNIDPQSENAINILKAYHQEKRQCLIQLILSHKNCSNYTDPYLKRAEVGNYQKNASTNDGDFNEIFEKFTNEITKVNRKIKHIESKVSRSSLGMKEKRRSKASEEEIKRLKWKIMDVVKNVENVRDSVQVLMDLVEHLRSLGDRALQSCTPYIRHNILATTTRISRLEVAMRRAERKLTAQRNQSKVRAIKRRCLRSRKLASENNTFTRKYKTRVVDKAVQTEKFMENDELIYDQHRGTKPAVAIQTSPVILVDARVGSDFQHQSTNVESLPQLVTGTGIESQETNNKNSLKHSKLSKSHEASDDELTKEEEKQCNGMKTAVGPFRGQDTAMIMEQNYELQEKVLEQGRRINYLTARIAQIHDDLTGKKEKEEQKSLKSPGKSRTDASTNTDEFEIVRAASVICRKHDIELKHRRELLRFNSTPLEKALRTAKAEMSILKRERRHIEDCYVSRSNWTDETNDVM</sequence>
<feature type="region of interest" description="Disordered" evidence="1">
    <location>
        <begin position="541"/>
        <end position="565"/>
    </location>
</feature>
<feature type="region of interest" description="Disordered" evidence="1">
    <location>
        <begin position="457"/>
        <end position="499"/>
    </location>
</feature>
<organism evidence="2 3">
    <name type="scientific">Apolygus lucorum</name>
    <name type="common">Small green plant bug</name>
    <name type="synonym">Lygocoris lucorum</name>
    <dbReference type="NCBI Taxonomy" id="248454"/>
    <lineage>
        <taxon>Eukaryota</taxon>
        <taxon>Metazoa</taxon>
        <taxon>Ecdysozoa</taxon>
        <taxon>Arthropoda</taxon>
        <taxon>Hexapoda</taxon>
        <taxon>Insecta</taxon>
        <taxon>Pterygota</taxon>
        <taxon>Neoptera</taxon>
        <taxon>Paraneoptera</taxon>
        <taxon>Hemiptera</taxon>
        <taxon>Heteroptera</taxon>
        <taxon>Panheteroptera</taxon>
        <taxon>Cimicomorpha</taxon>
        <taxon>Miridae</taxon>
        <taxon>Mirini</taxon>
        <taxon>Apolygus</taxon>
    </lineage>
</organism>
<name>A0A8S9Y941_APOLU</name>
<reference evidence="2" key="1">
    <citation type="journal article" date="2021" name="Mol. Ecol. Resour.">
        <title>Apolygus lucorum genome provides insights into omnivorousness and mesophyll feeding.</title>
        <authorList>
            <person name="Liu Y."/>
            <person name="Liu H."/>
            <person name="Wang H."/>
            <person name="Huang T."/>
            <person name="Liu B."/>
            <person name="Yang B."/>
            <person name="Yin L."/>
            <person name="Li B."/>
            <person name="Zhang Y."/>
            <person name="Zhang S."/>
            <person name="Jiang F."/>
            <person name="Zhang X."/>
            <person name="Ren Y."/>
            <person name="Wang B."/>
            <person name="Wang S."/>
            <person name="Lu Y."/>
            <person name="Wu K."/>
            <person name="Fan W."/>
            <person name="Wang G."/>
        </authorList>
    </citation>
    <scope>NUCLEOTIDE SEQUENCE</scope>
    <source>
        <strain evidence="2">12Hb</strain>
    </source>
</reference>
<dbReference type="EMBL" id="WIXP02000001">
    <property type="protein sequence ID" value="KAF6216868.1"/>
    <property type="molecule type" value="Genomic_DNA"/>
</dbReference>
<evidence type="ECO:0000256" key="1">
    <source>
        <dbReference type="SAM" id="MobiDB-lite"/>
    </source>
</evidence>
<keyword evidence="3" id="KW-1185">Reference proteome</keyword>
<comment type="caution">
    <text evidence="2">The sequence shown here is derived from an EMBL/GenBank/DDBJ whole genome shotgun (WGS) entry which is preliminary data.</text>
</comment>
<evidence type="ECO:0000313" key="3">
    <source>
        <dbReference type="Proteomes" id="UP000466442"/>
    </source>
</evidence>
<dbReference type="Proteomes" id="UP000466442">
    <property type="component" value="Linkage Group LG1"/>
</dbReference>
<dbReference type="AlphaFoldDB" id="A0A8S9Y941"/>
<accession>A0A8S9Y941</accession>
<protein>
    <submittedName>
        <fullName evidence="2">Uncharacterized protein</fullName>
    </submittedName>
</protein>